<dbReference type="EMBL" id="JAEHFX010000002">
    <property type="protein sequence ID" value="MBK0402348.1"/>
    <property type="molecule type" value="Genomic_DNA"/>
</dbReference>
<comment type="caution">
    <text evidence="3">The sequence shown here is derived from an EMBL/GenBank/DDBJ whole genome shotgun (WGS) entry which is preliminary data.</text>
</comment>
<dbReference type="InterPro" id="IPR025665">
    <property type="entry name" value="Beta-barrel_OMP_2"/>
</dbReference>
<dbReference type="Pfam" id="PF13568">
    <property type="entry name" value="OMP_b-brl_2"/>
    <property type="match status" value="1"/>
</dbReference>
<dbReference type="Proteomes" id="UP000644147">
    <property type="component" value="Unassembled WGS sequence"/>
</dbReference>
<evidence type="ECO:0000259" key="2">
    <source>
        <dbReference type="Pfam" id="PF13568"/>
    </source>
</evidence>
<feature type="signal peptide" evidence="1">
    <location>
        <begin position="1"/>
        <end position="19"/>
    </location>
</feature>
<evidence type="ECO:0000256" key="1">
    <source>
        <dbReference type="SAM" id="SignalP"/>
    </source>
</evidence>
<keyword evidence="1" id="KW-0732">Signal</keyword>
<evidence type="ECO:0000313" key="3">
    <source>
        <dbReference type="EMBL" id="MBK0402348.1"/>
    </source>
</evidence>
<reference evidence="3 4" key="1">
    <citation type="submission" date="2020-12" db="EMBL/GenBank/DDBJ databases">
        <title>Bacterial novel species Adhaeribacter sp. BT258 isolated from soil.</title>
        <authorList>
            <person name="Jung H.-Y."/>
        </authorList>
    </citation>
    <scope>NUCLEOTIDE SEQUENCE [LARGE SCALE GENOMIC DNA]</scope>
    <source>
        <strain evidence="3 4">BT258</strain>
    </source>
</reference>
<feature type="chain" id="PRO_5046542624" evidence="1">
    <location>
        <begin position="20"/>
        <end position="228"/>
    </location>
</feature>
<feature type="domain" description="Outer membrane protein beta-barrel" evidence="2">
    <location>
        <begin position="21"/>
        <end position="155"/>
    </location>
</feature>
<keyword evidence="4" id="KW-1185">Reference proteome</keyword>
<proteinExistence type="predicted"/>
<dbReference type="RefSeq" id="WP_200505098.1">
    <property type="nucleotide sequence ID" value="NZ_JAEHFX010000002.1"/>
</dbReference>
<accession>A0ABS1C161</accession>
<name>A0ABS1C161_9BACT</name>
<evidence type="ECO:0000313" key="4">
    <source>
        <dbReference type="Proteomes" id="UP000644147"/>
    </source>
</evidence>
<sequence length="228" mass="25978">MKRILFITLCMLCNFKAMAQVKFGFELNAYSSTFRNISSDSIVPWGYSGAKVTQSPANALAPALILRKDVGKRFSLETGLGYWSNKYKLNLQAYNRWYKATVDSTLNISLKYIQVPVLVNYEIPMKGILSFVFTGGINTKILIHQQDNYQDIIFEKVGLGSFNKYKRVVLAPSISFAGKWQFNNTNSLELGVFATRDVTPFTGKHWGFYQNLYPARILQTGIQLKYFL</sequence>
<protein>
    <submittedName>
        <fullName evidence="3">Outer membrane beta-barrel protein</fullName>
    </submittedName>
</protein>
<gene>
    <name evidence="3" type="ORF">I5M27_05090</name>
</gene>
<organism evidence="3 4">
    <name type="scientific">Adhaeribacter terrigena</name>
    <dbReference type="NCBI Taxonomy" id="2793070"/>
    <lineage>
        <taxon>Bacteria</taxon>
        <taxon>Pseudomonadati</taxon>
        <taxon>Bacteroidota</taxon>
        <taxon>Cytophagia</taxon>
        <taxon>Cytophagales</taxon>
        <taxon>Hymenobacteraceae</taxon>
        <taxon>Adhaeribacter</taxon>
    </lineage>
</organism>